<dbReference type="Proteomes" id="UP000199181">
    <property type="component" value="Unassembled WGS sequence"/>
</dbReference>
<dbReference type="AlphaFoldDB" id="A0A1I0JBB1"/>
<proteinExistence type="predicted"/>
<evidence type="ECO:0000313" key="1">
    <source>
        <dbReference type="EMBL" id="SEU06633.1"/>
    </source>
</evidence>
<evidence type="ECO:0000313" key="2">
    <source>
        <dbReference type="Proteomes" id="UP000199181"/>
    </source>
</evidence>
<organism evidence="1 2">
    <name type="scientific">Stigmatella erecta</name>
    <dbReference type="NCBI Taxonomy" id="83460"/>
    <lineage>
        <taxon>Bacteria</taxon>
        <taxon>Pseudomonadati</taxon>
        <taxon>Myxococcota</taxon>
        <taxon>Myxococcia</taxon>
        <taxon>Myxococcales</taxon>
        <taxon>Cystobacterineae</taxon>
        <taxon>Archangiaceae</taxon>
        <taxon>Stigmatella</taxon>
    </lineage>
</organism>
<keyword evidence="2" id="KW-1185">Reference proteome</keyword>
<sequence length="29" mass="3466">MLERLASAPNQIWIWDITYPRRTPDEPPV</sequence>
<accession>A0A1I0JBB1</accession>
<reference evidence="2" key="1">
    <citation type="submission" date="2016-10" db="EMBL/GenBank/DDBJ databases">
        <authorList>
            <person name="Varghese N."/>
            <person name="Submissions S."/>
        </authorList>
    </citation>
    <scope>NUCLEOTIDE SEQUENCE [LARGE SCALE GENOMIC DNA]</scope>
    <source>
        <strain evidence="2">DSM 16858</strain>
    </source>
</reference>
<dbReference type="EMBL" id="FOIJ01000007">
    <property type="protein sequence ID" value="SEU06633.1"/>
    <property type="molecule type" value="Genomic_DNA"/>
</dbReference>
<name>A0A1I0JBB1_9BACT</name>
<protein>
    <submittedName>
        <fullName evidence="1">Uncharacterized protein</fullName>
    </submittedName>
</protein>
<gene>
    <name evidence="1" type="ORF">SAMN05443639_10780</name>
</gene>